<feature type="domain" description="NfeD-like C-terminal" evidence="6">
    <location>
        <begin position="87"/>
        <end position="136"/>
    </location>
</feature>
<dbReference type="Proteomes" id="UP000245048">
    <property type="component" value="Unassembled WGS sequence"/>
</dbReference>
<dbReference type="AlphaFoldDB" id="A0A2U1V094"/>
<dbReference type="InterPro" id="IPR012340">
    <property type="entry name" value="NA-bd_OB-fold"/>
</dbReference>
<keyword evidence="4 5" id="KW-0472">Membrane</keyword>
<dbReference type="OrthoDB" id="9810336at2"/>
<keyword evidence="8" id="KW-1185">Reference proteome</keyword>
<sequence length="138" mass="14195">MSLPWSVWVVAGLLMMAAEMLLPGAFLIWVGAAALGTGLLVLLLDPSLPVALLAFVLLLGLGIGLSLVWLRPRAAARRSTVNAPGSGLVGRAGVMLAADRVRVGDSDWPARPLEGAAPGSTVRVVAVEGLTLLVRPEG</sequence>
<evidence type="ECO:0000256" key="5">
    <source>
        <dbReference type="SAM" id="Phobius"/>
    </source>
</evidence>
<dbReference type="InterPro" id="IPR002810">
    <property type="entry name" value="NfeD-like_C"/>
</dbReference>
<keyword evidence="3 5" id="KW-1133">Transmembrane helix</keyword>
<feature type="transmembrane region" description="Helical" evidence="5">
    <location>
        <begin position="21"/>
        <end position="44"/>
    </location>
</feature>
<dbReference type="RefSeq" id="WP_109518487.1">
    <property type="nucleotide sequence ID" value="NZ_PDOA01000016.1"/>
</dbReference>
<evidence type="ECO:0000313" key="7">
    <source>
        <dbReference type="EMBL" id="PWC27325.1"/>
    </source>
</evidence>
<dbReference type="Gene3D" id="2.40.50.140">
    <property type="entry name" value="Nucleic acid-binding proteins"/>
    <property type="match status" value="1"/>
</dbReference>
<evidence type="ECO:0000256" key="2">
    <source>
        <dbReference type="ARBA" id="ARBA00022692"/>
    </source>
</evidence>
<dbReference type="PANTHER" id="PTHR33507">
    <property type="entry name" value="INNER MEMBRANE PROTEIN YBBJ"/>
    <property type="match status" value="1"/>
</dbReference>
<dbReference type="EMBL" id="PDOA01000016">
    <property type="protein sequence ID" value="PWC27325.1"/>
    <property type="molecule type" value="Genomic_DNA"/>
</dbReference>
<comment type="caution">
    <text evidence="7">The sequence shown here is derived from an EMBL/GenBank/DDBJ whole genome shotgun (WGS) entry which is preliminary data.</text>
</comment>
<evidence type="ECO:0000259" key="6">
    <source>
        <dbReference type="Pfam" id="PF01957"/>
    </source>
</evidence>
<name>A0A2U1V094_9PROT</name>
<proteinExistence type="predicted"/>
<dbReference type="InterPro" id="IPR052165">
    <property type="entry name" value="Membrane_assoc_protease"/>
</dbReference>
<accession>A0A2U1V094</accession>
<dbReference type="Pfam" id="PF01957">
    <property type="entry name" value="NfeD"/>
    <property type="match status" value="1"/>
</dbReference>
<dbReference type="GO" id="GO:0005886">
    <property type="term" value="C:plasma membrane"/>
    <property type="evidence" value="ECO:0007669"/>
    <property type="project" value="TreeGrafter"/>
</dbReference>
<evidence type="ECO:0000256" key="3">
    <source>
        <dbReference type="ARBA" id="ARBA00022989"/>
    </source>
</evidence>
<evidence type="ECO:0000313" key="8">
    <source>
        <dbReference type="Proteomes" id="UP000245048"/>
    </source>
</evidence>
<evidence type="ECO:0000256" key="4">
    <source>
        <dbReference type="ARBA" id="ARBA00023136"/>
    </source>
</evidence>
<feature type="transmembrane region" description="Helical" evidence="5">
    <location>
        <begin position="50"/>
        <end position="70"/>
    </location>
</feature>
<gene>
    <name evidence="7" type="ORF">CR165_18825</name>
</gene>
<protein>
    <recommendedName>
        <fullName evidence="6">NfeD-like C-terminal domain-containing protein</fullName>
    </recommendedName>
</protein>
<evidence type="ECO:0000256" key="1">
    <source>
        <dbReference type="ARBA" id="ARBA00004141"/>
    </source>
</evidence>
<comment type="subcellular location">
    <subcellularLocation>
        <location evidence="1">Membrane</location>
        <topology evidence="1">Multi-pass membrane protein</topology>
    </subcellularLocation>
</comment>
<organism evidence="7 8">
    <name type="scientific">Teichococcus aestuarii</name>
    <dbReference type="NCBI Taxonomy" id="568898"/>
    <lineage>
        <taxon>Bacteria</taxon>
        <taxon>Pseudomonadati</taxon>
        <taxon>Pseudomonadota</taxon>
        <taxon>Alphaproteobacteria</taxon>
        <taxon>Acetobacterales</taxon>
        <taxon>Roseomonadaceae</taxon>
        <taxon>Roseomonas</taxon>
    </lineage>
</organism>
<reference evidence="8" key="1">
    <citation type="submission" date="2017-10" db="EMBL/GenBank/DDBJ databases">
        <authorList>
            <person name="Toshchakov S.V."/>
            <person name="Goeva M.A."/>
        </authorList>
    </citation>
    <scope>NUCLEOTIDE SEQUENCE [LARGE SCALE GENOMIC DNA]</scope>
    <source>
        <strain evidence="8">JR1/69-1-13</strain>
    </source>
</reference>
<keyword evidence="2 5" id="KW-0812">Transmembrane</keyword>
<dbReference type="PANTHER" id="PTHR33507:SF3">
    <property type="entry name" value="INNER MEMBRANE PROTEIN YBBJ"/>
    <property type="match status" value="1"/>
</dbReference>